<keyword evidence="1" id="KW-0805">Transcription regulation</keyword>
<dbReference type="GO" id="GO:0003700">
    <property type="term" value="F:DNA-binding transcription factor activity"/>
    <property type="evidence" value="ECO:0007669"/>
    <property type="project" value="InterPro"/>
</dbReference>
<dbReference type="SMART" id="SM00342">
    <property type="entry name" value="HTH_ARAC"/>
    <property type="match status" value="1"/>
</dbReference>
<evidence type="ECO:0000256" key="1">
    <source>
        <dbReference type="ARBA" id="ARBA00023015"/>
    </source>
</evidence>
<dbReference type="InterPro" id="IPR003313">
    <property type="entry name" value="AraC-bd"/>
</dbReference>
<dbReference type="PROSITE" id="PS00041">
    <property type="entry name" value="HTH_ARAC_FAMILY_1"/>
    <property type="match status" value="1"/>
</dbReference>
<organism evidence="6">
    <name type="scientific">uncultured Gemmatimonadaceae bacterium</name>
    <dbReference type="NCBI Taxonomy" id="246130"/>
    <lineage>
        <taxon>Bacteria</taxon>
        <taxon>Pseudomonadati</taxon>
        <taxon>Gemmatimonadota</taxon>
        <taxon>Gemmatimonadia</taxon>
        <taxon>Gemmatimonadales</taxon>
        <taxon>Gemmatimonadaceae</taxon>
        <taxon>environmental samples</taxon>
    </lineage>
</organism>
<evidence type="ECO:0000259" key="5">
    <source>
        <dbReference type="PROSITE" id="PS01124"/>
    </source>
</evidence>
<dbReference type="InterPro" id="IPR018060">
    <property type="entry name" value="HTH_AraC"/>
</dbReference>
<dbReference type="PANTHER" id="PTHR46796">
    <property type="entry name" value="HTH-TYPE TRANSCRIPTIONAL ACTIVATOR RHAS-RELATED"/>
    <property type="match status" value="1"/>
</dbReference>
<dbReference type="PRINTS" id="PR00032">
    <property type="entry name" value="HTHARAC"/>
</dbReference>
<dbReference type="AlphaFoldDB" id="A0A6J4LZ54"/>
<evidence type="ECO:0000256" key="2">
    <source>
        <dbReference type="ARBA" id="ARBA00023125"/>
    </source>
</evidence>
<reference evidence="6" key="1">
    <citation type="submission" date="2020-02" db="EMBL/GenBank/DDBJ databases">
        <authorList>
            <person name="Meier V. D."/>
        </authorList>
    </citation>
    <scope>NUCLEOTIDE SEQUENCE</scope>
    <source>
        <strain evidence="6">AVDCRST_MAG40</strain>
    </source>
</reference>
<dbReference type="Pfam" id="PF12833">
    <property type="entry name" value="HTH_18"/>
    <property type="match status" value="1"/>
</dbReference>
<dbReference type="PROSITE" id="PS01124">
    <property type="entry name" value="HTH_ARAC_FAMILY_2"/>
    <property type="match status" value="1"/>
</dbReference>
<dbReference type="InterPro" id="IPR050204">
    <property type="entry name" value="AraC_XylS_family_regulators"/>
</dbReference>
<dbReference type="GO" id="GO:0043565">
    <property type="term" value="F:sequence-specific DNA binding"/>
    <property type="evidence" value="ECO:0007669"/>
    <property type="project" value="InterPro"/>
</dbReference>
<keyword evidence="3" id="KW-0010">Activator</keyword>
<evidence type="ECO:0000313" key="6">
    <source>
        <dbReference type="EMBL" id="CAA9345716.1"/>
    </source>
</evidence>
<dbReference type="Pfam" id="PF02311">
    <property type="entry name" value="AraC_binding"/>
    <property type="match status" value="1"/>
</dbReference>
<feature type="domain" description="HTH araC/xylS-type" evidence="5">
    <location>
        <begin position="177"/>
        <end position="275"/>
    </location>
</feature>
<dbReference type="InterPro" id="IPR018062">
    <property type="entry name" value="HTH_AraC-typ_CS"/>
</dbReference>
<dbReference type="InterPro" id="IPR037923">
    <property type="entry name" value="HTH-like"/>
</dbReference>
<proteinExistence type="predicted"/>
<evidence type="ECO:0000256" key="3">
    <source>
        <dbReference type="ARBA" id="ARBA00023159"/>
    </source>
</evidence>
<dbReference type="Gene3D" id="1.10.10.60">
    <property type="entry name" value="Homeodomain-like"/>
    <property type="match status" value="1"/>
</dbReference>
<dbReference type="EMBL" id="CADCTX010000741">
    <property type="protein sequence ID" value="CAA9345716.1"/>
    <property type="molecule type" value="Genomic_DNA"/>
</dbReference>
<dbReference type="InterPro" id="IPR020449">
    <property type="entry name" value="Tscrpt_reg_AraC-type_HTH"/>
</dbReference>
<accession>A0A6J4LZ54</accession>
<dbReference type="InterPro" id="IPR009057">
    <property type="entry name" value="Homeodomain-like_sf"/>
</dbReference>
<dbReference type="SUPFAM" id="SSF51215">
    <property type="entry name" value="Regulatory protein AraC"/>
    <property type="match status" value="1"/>
</dbReference>
<dbReference type="SUPFAM" id="SSF46689">
    <property type="entry name" value="Homeodomain-like"/>
    <property type="match status" value="2"/>
</dbReference>
<gene>
    <name evidence="6" type="ORF">AVDCRST_MAG40-2623</name>
</gene>
<sequence length="281" mass="30932">MTSPDPRRRRLEAGEFFGRTVAVRRVAGLVLVDSLHGAGLRVPRHEHEHAYLSVIRGGSFSETYGRRTRSPAPGVLLVNPPGEAHSERMDAHPVSSLNIELGAGWLRELFELGAPLDRPAAVRGEAIVPLGRRLLSEVTRTDGDSALAIESLTWEILHAGLGGCAFPADRARPRWLRDVRDLIDGALAGPPALGTLAREAGVHPVHFAVVFRRFYGCSLGEYARRRRLDAARSRLADPDASLSRIALDLGFADQSHFTRTFKRFTGMTPGQYRTFLGFKTR</sequence>
<keyword evidence="4" id="KW-0804">Transcription</keyword>
<keyword evidence="2" id="KW-0238">DNA-binding</keyword>
<protein>
    <submittedName>
        <fullName evidence="6">Transcriptional regulator, AraC family</fullName>
    </submittedName>
</protein>
<name>A0A6J4LZ54_9BACT</name>
<evidence type="ECO:0000256" key="4">
    <source>
        <dbReference type="ARBA" id="ARBA00023163"/>
    </source>
</evidence>